<dbReference type="VEuPathDB" id="FungiDB:TREMEDRAFT_37432"/>
<feature type="binding site" evidence="8">
    <location>
        <position position="77"/>
    </location>
    <ligand>
        <name>Zn(2+)</name>
        <dbReference type="ChEBI" id="CHEBI:29105"/>
        <note>catalytic</note>
    </ligand>
</feature>
<protein>
    <submittedName>
        <fullName evidence="10">Dihydroceramidase</fullName>
    </submittedName>
</protein>
<reference evidence="10 11" key="1">
    <citation type="submission" date="2016-06" db="EMBL/GenBank/DDBJ databases">
        <title>Evolution of pathogenesis and genome organization in the Tremellales.</title>
        <authorList>
            <person name="Cuomo C."/>
            <person name="Litvintseva A."/>
            <person name="Heitman J."/>
            <person name="Chen Y."/>
            <person name="Sun S."/>
            <person name="Springer D."/>
            <person name="Dromer F."/>
            <person name="Young S."/>
            <person name="Zeng Q."/>
            <person name="Chapman S."/>
            <person name="Gujja S."/>
            <person name="Saif S."/>
            <person name="Birren B."/>
        </authorList>
    </citation>
    <scope>NUCLEOTIDE SEQUENCE [LARGE SCALE GENOMIC DNA]</scope>
    <source>
        <strain evidence="10 11">ATCC 28783</strain>
    </source>
</reference>
<gene>
    <name evidence="10" type="ORF">M231_01135</name>
</gene>
<feature type="binding site" evidence="7">
    <location>
        <position position="16"/>
    </location>
    <ligand>
        <name>Ca(2+)</name>
        <dbReference type="ChEBI" id="CHEBI:29108"/>
    </ligand>
</feature>
<dbReference type="Pfam" id="PF05875">
    <property type="entry name" value="Ceramidase"/>
    <property type="match status" value="1"/>
</dbReference>
<comment type="cofactor">
    <cofactor evidence="8">
        <name>Zn(2+)</name>
        <dbReference type="ChEBI" id="CHEBI:29105"/>
    </cofactor>
</comment>
<evidence type="ECO:0000256" key="6">
    <source>
        <dbReference type="ARBA" id="ARBA00023136"/>
    </source>
</evidence>
<dbReference type="InterPro" id="IPR008901">
    <property type="entry name" value="ACER"/>
</dbReference>
<evidence type="ECO:0000313" key="11">
    <source>
        <dbReference type="Proteomes" id="UP000289152"/>
    </source>
</evidence>
<evidence type="ECO:0000256" key="3">
    <source>
        <dbReference type="ARBA" id="ARBA00022692"/>
    </source>
</evidence>
<dbReference type="GO" id="GO:0046514">
    <property type="term" value="P:ceramide catabolic process"/>
    <property type="evidence" value="ECO:0007669"/>
    <property type="project" value="TreeGrafter"/>
</dbReference>
<evidence type="ECO:0000256" key="1">
    <source>
        <dbReference type="ARBA" id="ARBA00004141"/>
    </source>
</evidence>
<dbReference type="InParanoid" id="A0A4Q1BUA1"/>
<keyword evidence="11" id="KW-1185">Reference proteome</keyword>
<evidence type="ECO:0000256" key="2">
    <source>
        <dbReference type="ARBA" id="ARBA00009780"/>
    </source>
</evidence>
<dbReference type="GO" id="GO:0016811">
    <property type="term" value="F:hydrolase activity, acting on carbon-nitrogen (but not peptide) bonds, in linear amides"/>
    <property type="evidence" value="ECO:0007669"/>
    <property type="project" value="InterPro"/>
</dbReference>
<dbReference type="OrthoDB" id="187171at2759"/>
<feature type="transmembrane region" description="Helical" evidence="9">
    <location>
        <begin position="30"/>
        <end position="48"/>
    </location>
</feature>
<comment type="subcellular location">
    <subcellularLocation>
        <location evidence="1">Membrane</location>
        <topology evidence="1">Multi-pass membrane protein</topology>
    </subcellularLocation>
</comment>
<comment type="caution">
    <text evidence="10">The sequence shown here is derived from an EMBL/GenBank/DDBJ whole genome shotgun (WGS) entry which is preliminary data.</text>
</comment>
<organism evidence="10 11">
    <name type="scientific">Tremella mesenterica</name>
    <name type="common">Jelly fungus</name>
    <dbReference type="NCBI Taxonomy" id="5217"/>
    <lineage>
        <taxon>Eukaryota</taxon>
        <taxon>Fungi</taxon>
        <taxon>Dikarya</taxon>
        <taxon>Basidiomycota</taxon>
        <taxon>Agaricomycotina</taxon>
        <taxon>Tremellomycetes</taxon>
        <taxon>Tremellales</taxon>
        <taxon>Tremellaceae</taxon>
        <taxon>Tremella</taxon>
    </lineage>
</organism>
<feature type="transmembrane region" description="Helical" evidence="9">
    <location>
        <begin position="140"/>
        <end position="161"/>
    </location>
</feature>
<evidence type="ECO:0000256" key="5">
    <source>
        <dbReference type="ARBA" id="ARBA00022989"/>
    </source>
</evidence>
<feature type="transmembrane region" description="Helical" evidence="9">
    <location>
        <begin position="60"/>
        <end position="78"/>
    </location>
</feature>
<name>A0A4Q1BUA1_TREME</name>
<keyword evidence="7" id="KW-0479">Metal-binding</keyword>
<accession>A0A4Q1BUA1</accession>
<keyword evidence="8" id="KW-0862">Zinc</keyword>
<keyword evidence="6 9" id="KW-0472">Membrane</keyword>
<keyword evidence="4" id="KW-0378">Hydrolase</keyword>
<dbReference type="PANTHER" id="PTHR46187:SF3">
    <property type="entry name" value="ALKALINE CERAMIDASE 3"/>
    <property type="match status" value="1"/>
</dbReference>
<keyword evidence="7" id="KW-0106">Calcium</keyword>
<dbReference type="EMBL" id="SDIL01000007">
    <property type="protein sequence ID" value="RXK41635.1"/>
    <property type="molecule type" value="Genomic_DNA"/>
</dbReference>
<dbReference type="PANTHER" id="PTHR46187">
    <property type="entry name" value="ALKALINE CERAMIDASE 3"/>
    <property type="match status" value="1"/>
</dbReference>
<evidence type="ECO:0000256" key="4">
    <source>
        <dbReference type="ARBA" id="ARBA00022801"/>
    </source>
</evidence>
<comment type="similarity">
    <text evidence="2">Belongs to the alkaline ceramidase family.</text>
</comment>
<dbReference type="GO" id="GO:0005789">
    <property type="term" value="C:endoplasmic reticulum membrane"/>
    <property type="evidence" value="ECO:0007669"/>
    <property type="project" value="TreeGrafter"/>
</dbReference>
<evidence type="ECO:0000313" key="10">
    <source>
        <dbReference type="EMBL" id="RXK41635.1"/>
    </source>
</evidence>
<evidence type="ECO:0000256" key="7">
    <source>
        <dbReference type="PIRSR" id="PIRSR608901-1"/>
    </source>
</evidence>
<feature type="transmembrane region" description="Helical" evidence="9">
    <location>
        <begin position="114"/>
        <end position="134"/>
    </location>
</feature>
<evidence type="ECO:0000256" key="8">
    <source>
        <dbReference type="PIRSR" id="PIRSR608901-2"/>
    </source>
</evidence>
<keyword evidence="3 9" id="KW-0812">Transmembrane</keyword>
<evidence type="ECO:0000256" key="9">
    <source>
        <dbReference type="SAM" id="Phobius"/>
    </source>
</evidence>
<dbReference type="GO" id="GO:0046513">
    <property type="term" value="P:ceramide biosynthetic process"/>
    <property type="evidence" value="ECO:0007669"/>
    <property type="project" value="TreeGrafter"/>
</dbReference>
<dbReference type="AlphaFoldDB" id="A0A4Q1BUA1"/>
<dbReference type="STRING" id="5217.A0A4Q1BUA1"/>
<keyword evidence="5 9" id="KW-1133">Transmembrane helix</keyword>
<feature type="binding site" evidence="7">
    <location>
        <position position="18"/>
    </location>
    <ligand>
        <name>Ca(2+)</name>
        <dbReference type="ChEBI" id="CHEBI:29108"/>
    </ligand>
</feature>
<sequence length="230" mass="26193">MLIYKGLGKHTSTIDWCELNYSVTPYVAEFVNTLTNLPTVLLGLYGAWVAYNGGLKNRYLACYLGLSLIGLGSFGFHMSLRWEWQLMDELPMIYVVSYAAYLSLDTLPSFKPRFGLWGPLSMLAWDFFVTFSYIYLPNPIYHEIAFASILFTTLFRSVSLIRRLPSDHHTRPFVTRTMLVGSAVFALGFGVWNVDNIFCVQLRKIRGYMGVYGFLLEAVGVLRWTDVALA</sequence>
<feature type="binding site" evidence="7">
    <location>
        <position position="20"/>
    </location>
    <ligand>
        <name>Ca(2+)</name>
        <dbReference type="ChEBI" id="CHEBI:29108"/>
    </ligand>
</feature>
<dbReference type="Proteomes" id="UP000289152">
    <property type="component" value="Unassembled WGS sequence"/>
</dbReference>
<dbReference type="GO" id="GO:0046872">
    <property type="term" value="F:metal ion binding"/>
    <property type="evidence" value="ECO:0007669"/>
    <property type="project" value="UniProtKB-KW"/>
</dbReference>
<feature type="binding site" evidence="7">
    <location>
        <position position="29"/>
    </location>
    <ligand>
        <name>Ca(2+)</name>
        <dbReference type="ChEBI" id="CHEBI:29108"/>
    </ligand>
</feature>
<feature type="binding site" evidence="7">
    <location>
        <position position="15"/>
    </location>
    <ligand>
        <name>Ca(2+)</name>
        <dbReference type="ChEBI" id="CHEBI:29108"/>
    </ligand>
</feature>
<proteinExistence type="inferred from homology"/>
<feature type="transmembrane region" description="Helical" evidence="9">
    <location>
        <begin position="173"/>
        <end position="192"/>
    </location>
</feature>